<evidence type="ECO:0000313" key="5">
    <source>
        <dbReference type="EMBL" id="APZ43291.1"/>
    </source>
</evidence>
<dbReference type="RefSeq" id="WP_076836932.1">
    <property type="nucleotide sequence ID" value="NZ_CP019434.1"/>
</dbReference>
<dbReference type="EMBL" id="CP019434">
    <property type="protein sequence ID" value="APZ43291.1"/>
    <property type="molecule type" value="Genomic_DNA"/>
</dbReference>
<gene>
    <name evidence="5" type="ORF">BW247_09440</name>
</gene>
<dbReference type="Gene3D" id="3.40.50.2300">
    <property type="match status" value="2"/>
</dbReference>
<evidence type="ECO:0000256" key="3">
    <source>
        <dbReference type="SAM" id="SignalP"/>
    </source>
</evidence>
<feature type="signal peptide" evidence="3">
    <location>
        <begin position="1"/>
        <end position="23"/>
    </location>
</feature>
<reference evidence="5 6" key="1">
    <citation type="submission" date="2017-01" db="EMBL/GenBank/DDBJ databases">
        <title>Draft sequence of Acidihalobacter ferrooxidans strain DSM 14175 (strain V8).</title>
        <authorList>
            <person name="Khaleque H.N."/>
            <person name="Ramsay J.P."/>
            <person name="Murphy R.J.T."/>
            <person name="Kaksonen A.H."/>
            <person name="Boxall N.J."/>
            <person name="Watkin E.L.J."/>
        </authorList>
    </citation>
    <scope>NUCLEOTIDE SEQUENCE [LARGE SCALE GENOMIC DNA]</scope>
    <source>
        <strain evidence="5 6">V8</strain>
    </source>
</reference>
<comment type="similarity">
    <text evidence="1">Belongs to the leucine-binding protein family.</text>
</comment>
<keyword evidence="2 3" id="KW-0732">Signal</keyword>
<name>A0A1P8UHP6_9GAMM</name>
<feature type="domain" description="Leucine-binding protein" evidence="4">
    <location>
        <begin position="28"/>
        <end position="343"/>
    </location>
</feature>
<dbReference type="CDD" id="cd06346">
    <property type="entry name" value="PBP1_ABC_ligand_binding-like"/>
    <property type="match status" value="1"/>
</dbReference>
<protein>
    <recommendedName>
        <fullName evidence="4">Leucine-binding protein domain-containing protein</fullName>
    </recommendedName>
</protein>
<dbReference type="InterPro" id="IPR051010">
    <property type="entry name" value="BCAA_transport"/>
</dbReference>
<organism evidence="5 6">
    <name type="scientific">Acidihalobacter ferrooxydans</name>
    <dbReference type="NCBI Taxonomy" id="1765967"/>
    <lineage>
        <taxon>Bacteria</taxon>
        <taxon>Pseudomonadati</taxon>
        <taxon>Pseudomonadota</taxon>
        <taxon>Gammaproteobacteria</taxon>
        <taxon>Chromatiales</taxon>
        <taxon>Ectothiorhodospiraceae</taxon>
        <taxon>Acidihalobacter</taxon>
    </lineage>
</organism>
<dbReference type="Proteomes" id="UP000243807">
    <property type="component" value="Chromosome"/>
</dbReference>
<feature type="chain" id="PRO_5012727000" description="Leucine-binding protein domain-containing protein" evidence="3">
    <location>
        <begin position="24"/>
        <end position="423"/>
    </location>
</feature>
<dbReference type="PANTHER" id="PTHR30483">
    <property type="entry name" value="LEUCINE-SPECIFIC-BINDING PROTEIN"/>
    <property type="match status" value="1"/>
</dbReference>
<dbReference type="AlphaFoldDB" id="A0A1P8UHP6"/>
<dbReference type="SUPFAM" id="SSF53822">
    <property type="entry name" value="Periplasmic binding protein-like I"/>
    <property type="match status" value="1"/>
</dbReference>
<proteinExistence type="inferred from homology"/>
<dbReference type="InterPro" id="IPR028081">
    <property type="entry name" value="Leu-bd"/>
</dbReference>
<evidence type="ECO:0000256" key="1">
    <source>
        <dbReference type="ARBA" id="ARBA00010062"/>
    </source>
</evidence>
<dbReference type="InterPro" id="IPR028082">
    <property type="entry name" value="Peripla_BP_I"/>
</dbReference>
<dbReference type="STRING" id="1765967.BW247_09440"/>
<sequence>MRKRYLSLAVTLALGALPLTGHAACTTSIGMVLPLTGSLGAMGQENVKAGQLAAAQFNKAGGINGCRLDLKVADSRTQPAIAVDADKKLVDISGVPAIVGALSSGVSMAMLTSVNVPSKVVQISPGSTSPAFTALAKEGKLHGYWFRTPPSDALQGVAMADVVHNKAKLKRVAVIYLNNPYGIGLANRFKEAFTAYGDTVTAMVPYNPKQPSYRSEVTQALQGNPQGLFLVGYPTESATIMREWISNGGANTYMFPDALNSPQFISDVGGKYLNGHVWGTVPGSTTTKSLPLVKSAFKRMYGHGFTQPYDTNTYDAVAVIALAMEAGKCDTGTCIKDHIRGITENPKGTPIKASIKGFKEAKKLLAEGKPIRYIGSSGTLQFNAEGDVSGPEVVWQVKNGKIVDIETMSPQQISAITKKLGLK</sequence>
<dbReference type="OrthoDB" id="7337537at2"/>
<evidence type="ECO:0000256" key="2">
    <source>
        <dbReference type="ARBA" id="ARBA00022729"/>
    </source>
</evidence>
<evidence type="ECO:0000259" key="4">
    <source>
        <dbReference type="Pfam" id="PF13458"/>
    </source>
</evidence>
<evidence type="ECO:0000313" key="6">
    <source>
        <dbReference type="Proteomes" id="UP000243807"/>
    </source>
</evidence>
<keyword evidence="6" id="KW-1185">Reference proteome</keyword>
<dbReference type="KEGG" id="afy:BW247_09440"/>
<dbReference type="PANTHER" id="PTHR30483:SF6">
    <property type="entry name" value="PERIPLASMIC BINDING PROTEIN OF ABC TRANSPORTER FOR NATURAL AMINO ACIDS"/>
    <property type="match status" value="1"/>
</dbReference>
<accession>A0A1P8UHP6</accession>
<dbReference type="Pfam" id="PF13458">
    <property type="entry name" value="Peripla_BP_6"/>
    <property type="match status" value="1"/>
</dbReference>